<evidence type="ECO:0000259" key="3">
    <source>
        <dbReference type="Pfam" id="PF07859"/>
    </source>
</evidence>
<feature type="chain" id="PRO_5002800238" evidence="2">
    <location>
        <begin position="20"/>
        <end position="284"/>
    </location>
</feature>
<feature type="signal peptide" evidence="2">
    <location>
        <begin position="1"/>
        <end position="19"/>
    </location>
</feature>
<dbReference type="AlphaFoldDB" id="B4CWK9"/>
<dbReference type="Gene3D" id="3.40.50.1820">
    <property type="entry name" value="alpha/beta hydrolase"/>
    <property type="match status" value="1"/>
</dbReference>
<evidence type="ECO:0000256" key="2">
    <source>
        <dbReference type="SAM" id="SignalP"/>
    </source>
</evidence>
<evidence type="ECO:0000313" key="5">
    <source>
        <dbReference type="Proteomes" id="UP000005824"/>
    </source>
</evidence>
<dbReference type="PANTHER" id="PTHR48081:SF6">
    <property type="entry name" value="PEPTIDASE S9 PROLYL OLIGOPEPTIDASE CATALYTIC DOMAIN-CONTAINING PROTEIN"/>
    <property type="match status" value="1"/>
</dbReference>
<keyword evidence="4" id="KW-0326">Glycosidase</keyword>
<dbReference type="InterPro" id="IPR050300">
    <property type="entry name" value="GDXG_lipolytic_enzyme"/>
</dbReference>
<accession>B4CWK9</accession>
<dbReference type="InterPro" id="IPR029058">
    <property type="entry name" value="AB_hydrolase_fold"/>
</dbReference>
<keyword evidence="2" id="KW-0732">Signal</keyword>
<protein>
    <submittedName>
        <fullName evidence="4">Xylanase</fullName>
    </submittedName>
</protein>
<comment type="caution">
    <text evidence="4">The sequence shown here is derived from an EMBL/GenBank/DDBJ whole genome shotgun (WGS) entry which is preliminary data.</text>
</comment>
<keyword evidence="4" id="KW-0858">Xylan degradation</keyword>
<proteinExistence type="predicted"/>
<dbReference type="Proteomes" id="UP000005824">
    <property type="component" value="Unassembled WGS sequence"/>
</dbReference>
<keyword evidence="1 4" id="KW-0378">Hydrolase</keyword>
<keyword evidence="4" id="KW-0624">Polysaccharide degradation</keyword>
<sequence precursor="true">MKLLSPALAFLFFAASGFAAEPTVLKLWPEGVPGQITVKPADPNQKPNPNVVTNITDPTITVYRPEKPNGTAVVVAPGGGFRFLSIKHEGTQVCEWLNSIGVTAALLAYRTPTNEEASPYEKPVQDAQRAIGLLRHHASEWGITRVGLLGFSAGGNLTGHEAFDRTDRTYPQKPEYDTDAKPDFIVMIYGGGFLDKDDKTKFRPGFSVPQDAPPAFFLVAHDDKTNPIEATMLYLAYKQQNLPAELHIFTHGGHGFGMRKDGHPINEWPARCADWMQAMGYLGK</sequence>
<evidence type="ECO:0000256" key="1">
    <source>
        <dbReference type="ARBA" id="ARBA00022801"/>
    </source>
</evidence>
<dbReference type="Pfam" id="PF07859">
    <property type="entry name" value="Abhydrolase_3"/>
    <property type="match status" value="1"/>
</dbReference>
<dbReference type="GO" id="GO:0045493">
    <property type="term" value="P:xylan catabolic process"/>
    <property type="evidence" value="ECO:0007669"/>
    <property type="project" value="UniProtKB-KW"/>
</dbReference>
<feature type="domain" description="Alpha/beta hydrolase fold-3" evidence="3">
    <location>
        <begin position="77"/>
        <end position="194"/>
    </location>
</feature>
<dbReference type="GO" id="GO:0016798">
    <property type="term" value="F:hydrolase activity, acting on glycosyl bonds"/>
    <property type="evidence" value="ECO:0007669"/>
    <property type="project" value="UniProtKB-KW"/>
</dbReference>
<dbReference type="InParanoid" id="B4CWK9"/>
<keyword evidence="4" id="KW-0119">Carbohydrate metabolism</keyword>
<organism evidence="4 5">
    <name type="scientific">Chthoniobacter flavus Ellin428</name>
    <dbReference type="NCBI Taxonomy" id="497964"/>
    <lineage>
        <taxon>Bacteria</taxon>
        <taxon>Pseudomonadati</taxon>
        <taxon>Verrucomicrobiota</taxon>
        <taxon>Spartobacteria</taxon>
        <taxon>Chthoniobacterales</taxon>
        <taxon>Chthoniobacteraceae</taxon>
        <taxon>Chthoniobacter</taxon>
    </lineage>
</organism>
<dbReference type="EMBL" id="ABVL01000002">
    <property type="protein sequence ID" value="EDY21801.1"/>
    <property type="molecule type" value="Genomic_DNA"/>
</dbReference>
<gene>
    <name evidence="4" type="ORF">CfE428DRAFT_1047</name>
</gene>
<evidence type="ECO:0000313" key="4">
    <source>
        <dbReference type="EMBL" id="EDY21801.1"/>
    </source>
</evidence>
<keyword evidence="5" id="KW-1185">Reference proteome</keyword>
<reference evidence="4 5" key="1">
    <citation type="journal article" date="2011" name="J. Bacteriol.">
        <title>Genome sequence of Chthoniobacter flavus Ellin428, an aerobic heterotrophic soil bacterium.</title>
        <authorList>
            <person name="Kant R."/>
            <person name="van Passel M.W."/>
            <person name="Palva A."/>
            <person name="Lucas S."/>
            <person name="Lapidus A."/>
            <person name="Glavina Del Rio T."/>
            <person name="Dalin E."/>
            <person name="Tice H."/>
            <person name="Bruce D."/>
            <person name="Goodwin L."/>
            <person name="Pitluck S."/>
            <person name="Larimer F.W."/>
            <person name="Land M.L."/>
            <person name="Hauser L."/>
            <person name="Sangwan P."/>
            <person name="de Vos W.M."/>
            <person name="Janssen P.H."/>
            <person name="Smidt H."/>
        </authorList>
    </citation>
    <scope>NUCLEOTIDE SEQUENCE [LARGE SCALE GENOMIC DNA]</scope>
    <source>
        <strain evidence="4 5">Ellin428</strain>
    </source>
</reference>
<dbReference type="PANTHER" id="PTHR48081">
    <property type="entry name" value="AB HYDROLASE SUPERFAMILY PROTEIN C4A8.06C"/>
    <property type="match status" value="1"/>
</dbReference>
<dbReference type="SUPFAM" id="SSF53474">
    <property type="entry name" value="alpha/beta-Hydrolases"/>
    <property type="match status" value="1"/>
</dbReference>
<dbReference type="InterPro" id="IPR013094">
    <property type="entry name" value="AB_hydrolase_3"/>
</dbReference>
<dbReference type="STRING" id="497964.CfE428DRAFT_1047"/>
<dbReference type="eggNOG" id="COG0657">
    <property type="taxonomic scope" value="Bacteria"/>
</dbReference>
<dbReference type="RefSeq" id="WP_006978373.1">
    <property type="nucleotide sequence ID" value="NZ_ABVL01000002.1"/>
</dbReference>
<name>B4CWK9_9BACT</name>